<sequence>MKHFTIEEMTESSTAKAKDIDNTPSLEILAKLLKLIEAILDPLREWYGKPIRVNSGYRCEALNEAIGGSKTSLHCLGEAADITAGSKEENKKLFEYIKDNLPFDQLINESDFSWIHVSYREGRLRKQVLAL</sequence>
<proteinExistence type="predicted"/>
<feature type="domain" description="Peptidase M15A C-terminal" evidence="1">
    <location>
        <begin position="2"/>
        <end position="118"/>
    </location>
</feature>
<dbReference type="InterPro" id="IPR013230">
    <property type="entry name" value="Peptidase_M15A_C"/>
</dbReference>
<dbReference type="GeneID" id="65131019"/>
<dbReference type="Pfam" id="PF08291">
    <property type="entry name" value="Peptidase_M15_3"/>
    <property type="match status" value="1"/>
</dbReference>
<dbReference type="SUPFAM" id="SSF55166">
    <property type="entry name" value="Hedgehog/DD-peptidase"/>
    <property type="match status" value="1"/>
</dbReference>
<dbReference type="RefSeq" id="YP_010112541.1">
    <property type="nucleotide sequence ID" value="NC_055893.1"/>
</dbReference>
<evidence type="ECO:0000313" key="3">
    <source>
        <dbReference type="Proteomes" id="UP000593850"/>
    </source>
</evidence>
<reference evidence="2 3" key="1">
    <citation type="submission" date="2020-07" db="EMBL/GenBank/DDBJ databases">
        <title>Taxonomic proposal: Crassvirales, a new order of highly abundant and diverse bacterial viruses.</title>
        <authorList>
            <person name="Shkoporov A.N."/>
            <person name="Stockdale S.R."/>
            <person name="Guerin E."/>
            <person name="Ross R.P."/>
            <person name="Hill C."/>
        </authorList>
    </citation>
    <scope>NUCLEOTIDE SEQUENCE [LARGE SCALE GENOMIC DNA]</scope>
</reference>
<name>A0A7M1RTS0_9CAUD</name>
<dbReference type="Proteomes" id="UP000593850">
    <property type="component" value="Segment"/>
</dbReference>
<organism evidence="2 3">
    <name type="scientific">uncultured phage cr4_1</name>
    <dbReference type="NCBI Taxonomy" id="2772084"/>
    <lineage>
        <taxon>Viruses</taxon>
        <taxon>Duplodnaviria</taxon>
        <taxon>Heunggongvirae</taxon>
        <taxon>Uroviricota</taxon>
        <taxon>Caudoviricetes</taxon>
        <taxon>Crassvirales</taxon>
        <taxon>Suoliviridae</taxon>
        <taxon>Loutivirinae</taxon>
        <taxon>Buorbuivirus</taxon>
        <taxon>Buorbuivirus hominis</taxon>
    </lineage>
</organism>
<dbReference type="EMBL" id="MT774400">
    <property type="protein sequence ID" value="QOR57089.1"/>
    <property type="molecule type" value="Genomic_DNA"/>
</dbReference>
<accession>A0A7M1RTS0</accession>
<evidence type="ECO:0000259" key="1">
    <source>
        <dbReference type="Pfam" id="PF08291"/>
    </source>
</evidence>
<evidence type="ECO:0000313" key="2">
    <source>
        <dbReference type="EMBL" id="QOR57089.1"/>
    </source>
</evidence>
<dbReference type="KEGG" id="vg:65131019"/>
<keyword evidence="3" id="KW-1185">Reference proteome</keyword>
<protein>
    <submittedName>
        <fullName evidence="2">Peptidase</fullName>
    </submittedName>
</protein>
<dbReference type="InterPro" id="IPR009045">
    <property type="entry name" value="Zn_M74/Hedgehog-like"/>
</dbReference>
<dbReference type="Gene3D" id="3.30.1380.10">
    <property type="match status" value="1"/>
</dbReference>